<keyword evidence="1" id="KW-0812">Transmembrane</keyword>
<dbReference type="eggNOG" id="arCOG11238">
    <property type="taxonomic scope" value="Archaea"/>
</dbReference>
<feature type="transmembrane region" description="Helical" evidence="1">
    <location>
        <begin position="12"/>
        <end position="36"/>
    </location>
</feature>
<sequence>MRTTETMTLRGVSEIVSVLLLLLIVSAVGFAVYLAFLSQAVGLTRVAERNVEEAEASAIAGAYIASAYIYVNVTKGCGEIRMLLTASAKPLDVESVYVNDMLVYPNITGDALGCSILSPPPRITVYPGVLNYTVVPLTQSVLQDILAGQPRSATVKIVTKYNTDVKEARIVYTS</sequence>
<evidence type="ECO:0000313" key="2">
    <source>
        <dbReference type="EMBL" id="AEM39485.1"/>
    </source>
</evidence>
<reference evidence="2 3" key="1">
    <citation type="journal article" date="2011" name="Stand. Genomic Sci.">
        <title>Complete genome sequence of the hyperthermophilic chemolithoautotroph Pyrolobus fumarii type strain (1A).</title>
        <authorList>
            <person name="Anderson I."/>
            <person name="Goker M."/>
            <person name="Nolan M."/>
            <person name="Lucas S."/>
            <person name="Hammon N."/>
            <person name="Deshpande S."/>
            <person name="Cheng J.F."/>
            <person name="Tapia R."/>
            <person name="Han C."/>
            <person name="Goodwin L."/>
            <person name="Pitluck S."/>
            <person name="Huntemann M."/>
            <person name="Liolios K."/>
            <person name="Ivanova N."/>
            <person name="Pagani I."/>
            <person name="Mavromatis K."/>
            <person name="Ovchinikova G."/>
            <person name="Pati A."/>
            <person name="Chen A."/>
            <person name="Palaniappan K."/>
            <person name="Land M."/>
            <person name="Hauser L."/>
            <person name="Brambilla E.M."/>
            <person name="Huber H."/>
            <person name="Yasawong M."/>
            <person name="Rohde M."/>
            <person name="Spring S."/>
            <person name="Abt B."/>
            <person name="Sikorski J."/>
            <person name="Wirth R."/>
            <person name="Detter J.C."/>
            <person name="Woyke T."/>
            <person name="Bristow J."/>
            <person name="Eisen J.A."/>
            <person name="Markowitz V."/>
            <person name="Hugenholtz P."/>
            <person name="Kyrpides N.C."/>
            <person name="Klenk H.P."/>
            <person name="Lapidus A."/>
        </authorList>
    </citation>
    <scope>NUCLEOTIDE SEQUENCE [LARGE SCALE GENOMIC DNA]</scope>
    <source>
        <strain evidence="3">DSM 11204 / 1A</strain>
    </source>
</reference>
<name>G0ECB5_PYRF1</name>
<keyword evidence="1" id="KW-1133">Transmembrane helix</keyword>
<accession>G0ECB5</accession>
<proteinExistence type="predicted"/>
<dbReference type="EMBL" id="CP002838">
    <property type="protein sequence ID" value="AEM39485.1"/>
    <property type="molecule type" value="Genomic_DNA"/>
</dbReference>
<keyword evidence="3" id="KW-1185">Reference proteome</keyword>
<protein>
    <recommendedName>
        <fullName evidence="4">Flagellin</fullName>
    </recommendedName>
</protein>
<dbReference type="AlphaFoldDB" id="G0ECB5"/>
<keyword evidence="1" id="KW-0472">Membrane</keyword>
<organism evidence="2 3">
    <name type="scientific">Pyrolobus fumarii (strain DSM 11204 / 1A)</name>
    <dbReference type="NCBI Taxonomy" id="694429"/>
    <lineage>
        <taxon>Archaea</taxon>
        <taxon>Thermoproteota</taxon>
        <taxon>Thermoprotei</taxon>
        <taxon>Desulfurococcales</taxon>
        <taxon>Pyrodictiaceae</taxon>
        <taxon>Pyrolobus</taxon>
    </lineage>
</organism>
<evidence type="ECO:0000313" key="3">
    <source>
        <dbReference type="Proteomes" id="UP000001037"/>
    </source>
</evidence>
<evidence type="ECO:0008006" key="4">
    <source>
        <dbReference type="Google" id="ProtNLM"/>
    </source>
</evidence>
<dbReference type="InParanoid" id="G0ECB5"/>
<dbReference type="Proteomes" id="UP000001037">
    <property type="component" value="Chromosome"/>
</dbReference>
<dbReference type="HOGENOM" id="CLU_1536721_0_0_2"/>
<dbReference type="RefSeq" id="WP_014027162.1">
    <property type="nucleotide sequence ID" value="NC_015931.1"/>
</dbReference>
<dbReference type="GeneID" id="11138815"/>
<dbReference type="KEGG" id="pfm:Pyrfu_1628"/>
<gene>
    <name evidence="2" type="ordered locus">Pyrfu_1628</name>
</gene>
<evidence type="ECO:0000256" key="1">
    <source>
        <dbReference type="SAM" id="Phobius"/>
    </source>
</evidence>